<dbReference type="STRING" id="915059.NH26_02680"/>
<keyword evidence="4" id="KW-1185">Reference proteome</keyword>
<reference evidence="3 4" key="1">
    <citation type="journal article" date="2012" name="Int. J. Syst. Evol. Microbiol.">
        <title>Flammeovirga pacifica sp. nov., isolated from deep-sea sediment.</title>
        <authorList>
            <person name="Xu H."/>
            <person name="Fu Y."/>
            <person name="Yang N."/>
            <person name="Ding Z."/>
            <person name="Lai Q."/>
            <person name="Zeng R."/>
        </authorList>
    </citation>
    <scope>NUCLEOTIDE SEQUENCE [LARGE SCALE GENOMIC DNA]</scope>
    <source>
        <strain evidence="4">DSM 24597 / LMG 26175 / WPAGA1</strain>
    </source>
</reference>
<dbReference type="Pfam" id="PF05299">
    <property type="entry name" value="Peptidase_M61"/>
    <property type="match status" value="1"/>
</dbReference>
<dbReference type="Gene3D" id="1.10.390.10">
    <property type="entry name" value="Neutral Protease Domain 2"/>
    <property type="match status" value="1"/>
</dbReference>
<evidence type="ECO:0000259" key="2">
    <source>
        <dbReference type="Pfam" id="PF17899"/>
    </source>
</evidence>
<dbReference type="InterPro" id="IPR027268">
    <property type="entry name" value="Peptidase_M4/M1_CTD_sf"/>
</dbReference>
<dbReference type="InterPro" id="IPR040756">
    <property type="entry name" value="Peptidase_M61_N"/>
</dbReference>
<protein>
    <recommendedName>
        <fullName evidence="5">Peptidase M61</fullName>
    </recommendedName>
</protein>
<dbReference type="InterPro" id="IPR007963">
    <property type="entry name" value="Peptidase_M61_catalytic"/>
</dbReference>
<dbReference type="InterPro" id="IPR036034">
    <property type="entry name" value="PDZ_sf"/>
</dbReference>
<dbReference type="Proteomes" id="UP000179797">
    <property type="component" value="Unassembled WGS sequence"/>
</dbReference>
<organism evidence="3 4">
    <name type="scientific">Flammeovirga pacifica</name>
    <dbReference type="NCBI Taxonomy" id="915059"/>
    <lineage>
        <taxon>Bacteria</taxon>
        <taxon>Pseudomonadati</taxon>
        <taxon>Bacteroidota</taxon>
        <taxon>Cytophagia</taxon>
        <taxon>Cytophagales</taxon>
        <taxon>Flammeovirgaceae</taxon>
        <taxon>Flammeovirga</taxon>
    </lineage>
</organism>
<name>A0A1S1Z5A7_FLAPC</name>
<evidence type="ECO:0000259" key="1">
    <source>
        <dbReference type="Pfam" id="PF05299"/>
    </source>
</evidence>
<dbReference type="Gene3D" id="2.60.40.3650">
    <property type="match status" value="1"/>
</dbReference>
<dbReference type="EMBL" id="JRYR02000001">
    <property type="protein sequence ID" value="OHX68421.1"/>
    <property type="molecule type" value="Genomic_DNA"/>
</dbReference>
<evidence type="ECO:0000313" key="4">
    <source>
        <dbReference type="Proteomes" id="UP000179797"/>
    </source>
</evidence>
<accession>A0A1S1Z5A7</accession>
<dbReference type="Gene3D" id="2.30.42.10">
    <property type="match status" value="1"/>
</dbReference>
<sequence length="528" mass="60455">MPVKKIDKNRWEISNATSLHKISYSVDDTWDTRLPQKVFEPAGTNIEKDNNFVLNNHGFFGFFDQKIDYPFQIKIKKNKTLYGSTSLKKEFTSDTLDHYIVPNYHRLVDNPIMYAQPDTASIQVGDTQVFIGLHSPNKKINASLVIEKLEDVLIAQEAFLKGKLPTDRYTFIIYLTDEPGISGAMGALEHWNSSFYFLPYGSPNRILRIIQDIAAHEFFHIITPLSIHSEEIANFDYMEPKMSEHLWLYEGVTEYFAGLALVQQNVIERETYLNALNKKILSTIKLYDRDLSFTEMSKGCLDEHGDQYPNVYEKGALIALGLDIVLLENSNGQQDLRDLMITLSEKFGSDKSFKDKDLFDIIGKVSGIPETTAYLNKYVGDNNRLPLEEIFQKVGIDYAEKRVTPTGTFGNIGISMNDQEELFIEDISDMDVFGLKMGFQVGDVLLKYNDTDLTVENITDILDSVINSPKKNTKIKVTVRRQGKIVKLKTKTIINHQIEENIFELNDNCSKEELRLRELWLGKTTDEE</sequence>
<feature type="domain" description="Peptidase M61 catalytic" evidence="1">
    <location>
        <begin position="212"/>
        <end position="290"/>
    </location>
</feature>
<proteinExistence type="predicted"/>
<comment type="caution">
    <text evidence="3">The sequence shown here is derived from an EMBL/GenBank/DDBJ whole genome shotgun (WGS) entry which is preliminary data.</text>
</comment>
<dbReference type="SUPFAM" id="SSF55486">
    <property type="entry name" value="Metalloproteases ('zincins'), catalytic domain"/>
    <property type="match status" value="1"/>
</dbReference>
<evidence type="ECO:0000313" key="3">
    <source>
        <dbReference type="EMBL" id="OHX68421.1"/>
    </source>
</evidence>
<feature type="domain" description="Peptidase M61 N-terminal" evidence="2">
    <location>
        <begin position="2"/>
        <end position="115"/>
    </location>
</feature>
<dbReference type="Pfam" id="PF17899">
    <property type="entry name" value="Peptidase_M61_N"/>
    <property type="match status" value="1"/>
</dbReference>
<dbReference type="AlphaFoldDB" id="A0A1S1Z5A7"/>
<gene>
    <name evidence="3" type="ORF">NH26_02680</name>
</gene>
<dbReference type="SUPFAM" id="SSF50156">
    <property type="entry name" value="PDZ domain-like"/>
    <property type="match status" value="1"/>
</dbReference>
<evidence type="ECO:0008006" key="5">
    <source>
        <dbReference type="Google" id="ProtNLM"/>
    </source>
</evidence>